<dbReference type="Proteomes" id="UP001153076">
    <property type="component" value="Unassembled WGS sequence"/>
</dbReference>
<reference evidence="1" key="1">
    <citation type="submission" date="2022-04" db="EMBL/GenBank/DDBJ databases">
        <title>Carnegiea gigantea Genome sequencing and assembly v2.</title>
        <authorList>
            <person name="Copetti D."/>
            <person name="Sanderson M.J."/>
            <person name="Burquez A."/>
            <person name="Wojciechowski M.F."/>
        </authorList>
    </citation>
    <scope>NUCLEOTIDE SEQUENCE</scope>
    <source>
        <strain evidence="1">SGP5-SGP5p</strain>
        <tissue evidence="1">Aerial part</tissue>
    </source>
</reference>
<sequence>MNNGRHFEKLKPFLVNLIVHNCAINYWKRNWIRMDKDAKNRLLDKIKRYRLKEEHFARKTITQAISKRPSEVHKEQWHWLVNHWADPKQQVFYDHSSSKGSIRHKDGSWDPEAAAKYEEFKELHMSQIEKEGADNLSLKEAYLLVMKEKSGWPCPQPPRKGRATEVMRVEVAAEIQQL</sequence>
<evidence type="ECO:0000313" key="1">
    <source>
        <dbReference type="EMBL" id="KAJ8434872.1"/>
    </source>
</evidence>
<name>A0A9Q1K1D4_9CARY</name>
<evidence type="ECO:0000313" key="2">
    <source>
        <dbReference type="Proteomes" id="UP001153076"/>
    </source>
</evidence>
<protein>
    <submittedName>
        <fullName evidence="1">Uncharacterized protein</fullName>
    </submittedName>
</protein>
<gene>
    <name evidence="1" type="ORF">Cgig2_004638</name>
</gene>
<comment type="caution">
    <text evidence="1">The sequence shown here is derived from an EMBL/GenBank/DDBJ whole genome shotgun (WGS) entry which is preliminary data.</text>
</comment>
<proteinExistence type="predicted"/>
<dbReference type="AlphaFoldDB" id="A0A9Q1K1D4"/>
<keyword evidence="2" id="KW-1185">Reference proteome</keyword>
<organism evidence="1 2">
    <name type="scientific">Carnegiea gigantea</name>
    <dbReference type="NCBI Taxonomy" id="171969"/>
    <lineage>
        <taxon>Eukaryota</taxon>
        <taxon>Viridiplantae</taxon>
        <taxon>Streptophyta</taxon>
        <taxon>Embryophyta</taxon>
        <taxon>Tracheophyta</taxon>
        <taxon>Spermatophyta</taxon>
        <taxon>Magnoliopsida</taxon>
        <taxon>eudicotyledons</taxon>
        <taxon>Gunneridae</taxon>
        <taxon>Pentapetalae</taxon>
        <taxon>Caryophyllales</taxon>
        <taxon>Cactineae</taxon>
        <taxon>Cactaceae</taxon>
        <taxon>Cactoideae</taxon>
        <taxon>Echinocereeae</taxon>
        <taxon>Carnegiea</taxon>
    </lineage>
</organism>
<dbReference type="EMBL" id="JAKOGI010000447">
    <property type="protein sequence ID" value="KAJ8434872.1"/>
    <property type="molecule type" value="Genomic_DNA"/>
</dbReference>
<accession>A0A9Q1K1D4</accession>